<keyword evidence="3" id="KW-0646">Protease inhibitor</keyword>
<dbReference type="Pfam" id="PF17962">
    <property type="entry name" value="bMG6"/>
    <property type="match status" value="1"/>
</dbReference>
<comment type="function">
    <text evidence="3">Protects the bacterial cell from host peptidases.</text>
</comment>
<dbReference type="InterPro" id="IPR049120">
    <property type="entry name" value="A2M_bMG2"/>
</dbReference>
<dbReference type="InterPro" id="IPR041203">
    <property type="entry name" value="Bact_A2M_MG5"/>
</dbReference>
<evidence type="ECO:0000313" key="7">
    <source>
        <dbReference type="EMBL" id="BAV97773.1"/>
    </source>
</evidence>
<dbReference type="InterPro" id="IPR002890">
    <property type="entry name" value="MG2"/>
</dbReference>
<evidence type="ECO:0000259" key="5">
    <source>
        <dbReference type="SMART" id="SM01359"/>
    </source>
</evidence>
<dbReference type="KEGG" id="lem:LEN_2286"/>
<dbReference type="Proteomes" id="UP000218824">
    <property type="component" value="Chromosome"/>
</dbReference>
<dbReference type="InterPro" id="IPR011625">
    <property type="entry name" value="A2M_N_BRD"/>
</dbReference>
<evidence type="ECO:0000256" key="3">
    <source>
        <dbReference type="PIRNR" id="PIRNR038980"/>
    </source>
</evidence>
<feature type="domain" description="Alpha-2-macroglobulin" evidence="6">
    <location>
        <begin position="978"/>
        <end position="1067"/>
    </location>
</feature>
<name>A0AAU9AMF9_LYSEN</name>
<dbReference type="Gene3D" id="2.60.40.1930">
    <property type="match status" value="1"/>
</dbReference>
<dbReference type="PANTHER" id="PTHR40094">
    <property type="entry name" value="ALPHA-2-MACROGLOBULIN HOMOLOG"/>
    <property type="match status" value="1"/>
</dbReference>
<dbReference type="InterPro" id="IPR040639">
    <property type="entry name" value="A2MG_MG1"/>
</dbReference>
<dbReference type="PANTHER" id="PTHR40094:SF1">
    <property type="entry name" value="UBIQUITIN DOMAIN-CONTAINING PROTEIN"/>
    <property type="match status" value="1"/>
</dbReference>
<dbReference type="Pfam" id="PF21142">
    <property type="entry name" value="A2M_bMG2"/>
    <property type="match status" value="1"/>
</dbReference>
<dbReference type="PIRSF" id="PIRSF038980">
    <property type="entry name" value="A2M_bac"/>
    <property type="match status" value="1"/>
</dbReference>
<dbReference type="Pfam" id="PF17970">
    <property type="entry name" value="bMG1"/>
    <property type="match status" value="1"/>
</dbReference>
<dbReference type="SUPFAM" id="SSF48239">
    <property type="entry name" value="Terpenoid cyclases/Protein prenyltransferases"/>
    <property type="match status" value="1"/>
</dbReference>
<keyword evidence="3" id="KW-1003">Cell membrane</keyword>
<comment type="similarity">
    <text evidence="1">Belongs to the protease inhibitor I39 (alpha-2-macroglobulin) family. Bacterial alpha-2-macroglobulin subfamily.</text>
</comment>
<evidence type="ECO:0000256" key="2">
    <source>
        <dbReference type="ARBA" id="ARBA00022729"/>
    </source>
</evidence>
<dbReference type="InterPro" id="IPR021868">
    <property type="entry name" value="Alpha_2_Macroglob_MG3"/>
</dbReference>
<dbReference type="Pfam" id="PF17973">
    <property type="entry name" value="bMG10"/>
    <property type="match status" value="1"/>
</dbReference>
<reference evidence="7 8" key="1">
    <citation type="journal article" date="2017" name="DNA Res.">
        <title>Complete genome sequence and expression profile of the commercial lytic enzyme producer Lysobacter enzymogenes M497-1.</title>
        <authorList>
            <person name="Takami H."/>
            <person name="Toyoda A."/>
            <person name="Uchiyama I."/>
            <person name="Itoh T."/>
            <person name="Takaki Y."/>
            <person name="Arai W."/>
            <person name="Nishi S."/>
            <person name="Kawai M."/>
            <person name="Shinya K."/>
            <person name="Ikeda H."/>
        </authorList>
    </citation>
    <scope>NUCLEOTIDE SEQUENCE [LARGE SCALE GENOMIC DNA]</scope>
    <source>
        <strain evidence="7 8">M497-1</strain>
    </source>
</reference>
<evidence type="ECO:0000256" key="4">
    <source>
        <dbReference type="SAM" id="MobiDB-lite"/>
    </source>
</evidence>
<dbReference type="GO" id="GO:0004866">
    <property type="term" value="F:endopeptidase inhibitor activity"/>
    <property type="evidence" value="ECO:0007669"/>
    <property type="project" value="UniProtKB-UniRule"/>
</dbReference>
<proteinExistence type="inferred from homology"/>
<evidence type="ECO:0000259" key="6">
    <source>
        <dbReference type="SMART" id="SM01360"/>
    </source>
</evidence>
<dbReference type="Pfam" id="PF07703">
    <property type="entry name" value="A2M_BRD"/>
    <property type="match status" value="1"/>
</dbReference>
<dbReference type="InterPro" id="IPR041246">
    <property type="entry name" value="Bact_MG10"/>
</dbReference>
<dbReference type="CDD" id="cd02891">
    <property type="entry name" value="A2M_like"/>
    <property type="match status" value="1"/>
</dbReference>
<dbReference type="InterPro" id="IPR026284">
    <property type="entry name" value="A2MG_proteobact"/>
</dbReference>
<dbReference type="Gene3D" id="1.50.10.20">
    <property type="match status" value="1"/>
</dbReference>
<feature type="region of interest" description="Disordered" evidence="4">
    <location>
        <begin position="1"/>
        <end position="23"/>
    </location>
</feature>
<feature type="domain" description="Alpha-2-macroglobulin bait region" evidence="5">
    <location>
        <begin position="771"/>
        <end position="914"/>
    </location>
</feature>
<evidence type="ECO:0000313" key="8">
    <source>
        <dbReference type="Proteomes" id="UP000218824"/>
    </source>
</evidence>
<gene>
    <name evidence="7" type="ORF">LEN_2286</name>
</gene>
<evidence type="ECO:0000256" key="1">
    <source>
        <dbReference type="ARBA" id="ARBA00010556"/>
    </source>
</evidence>
<dbReference type="InterPro" id="IPR051802">
    <property type="entry name" value="YfhM-like"/>
</dbReference>
<keyword evidence="2" id="KW-0732">Signal</keyword>
<organism evidence="7 8">
    <name type="scientific">Lysobacter enzymogenes</name>
    <dbReference type="NCBI Taxonomy" id="69"/>
    <lineage>
        <taxon>Bacteria</taxon>
        <taxon>Pseudomonadati</taxon>
        <taxon>Pseudomonadota</taxon>
        <taxon>Gammaproteobacteria</taxon>
        <taxon>Lysobacterales</taxon>
        <taxon>Lysobacteraceae</taxon>
        <taxon>Lysobacter</taxon>
    </lineage>
</organism>
<dbReference type="Pfam" id="PF01835">
    <property type="entry name" value="MG2"/>
    <property type="match status" value="1"/>
</dbReference>
<dbReference type="Pfam" id="PF00207">
    <property type="entry name" value="A2M"/>
    <property type="match status" value="1"/>
</dbReference>
<dbReference type="SMART" id="SM01359">
    <property type="entry name" value="A2M_N_2"/>
    <property type="match status" value="1"/>
</dbReference>
<accession>A0AAU9AMF9</accession>
<dbReference type="InterPro" id="IPR001599">
    <property type="entry name" value="Macroglobln_a2"/>
</dbReference>
<dbReference type="EMBL" id="AP014940">
    <property type="protein sequence ID" value="BAV97773.1"/>
    <property type="molecule type" value="Genomic_DNA"/>
</dbReference>
<dbReference type="InterPro" id="IPR041462">
    <property type="entry name" value="Bact_A2M_MG6"/>
</dbReference>
<dbReference type="SMART" id="SM01360">
    <property type="entry name" value="A2M"/>
    <property type="match status" value="1"/>
</dbReference>
<dbReference type="Pfam" id="PF11974">
    <property type="entry name" value="bMG3"/>
    <property type="match status" value="1"/>
</dbReference>
<protein>
    <recommendedName>
        <fullName evidence="3">Alpha-2-macroglobulin</fullName>
    </recommendedName>
</protein>
<sequence length="1665" mass="180874">MMRTQPLDGPADGTALSIPTPRRRNGRFNGSLMRVAAAVLIAATALVAGCKRDGGGQLPQASGEAIVVKREAVKGFALVAAYPDQKRGDELAIALEFSQPLVGTQDFDQLLAVTDKNGAAVEGGWVLDEGGKILRFPHVEASKDYTVTIKPGLTAAAGDRIGQALTKQVYTGPLEPVVGFASQGSVLPARDSRGLPVVSINVPEVDVEFLRVKDKELPKFFAEYQRGGRKGSWELERDWDEKKPLSKLAEPVYVNRFVLGGKPNERVLTYLPLQEIKELQKPGLYFAVMKRAGQFKDEFETAFFTVSDLGLHARAYKNQLFVHVASLEKGEAVGGVELKVIGADGEPVLKGQTDSNGNALLNYKLDAAQVLIAGKGSDVSMLPFNQPALDLSEFAVAGREQAWFDVFAWSGRDLYRPGETVRLSALLRDQDGKPIDTKGKAMQPVFLRYVQPDGKTFLETRLQPDAQGYVRHAQLIPADAATGRWRVEFRTDPASKEAVQGMTLRIEEFLPERLKLDLDAPAVLRPGQPFKLGVQAAYLYGAPAAGNRFTAKMTVAVEQHPLEQMPGYFFGDPTLSLPKEAKDVIDTSLDDAGKLSQDIALPDEAKPVSTIAAIVTGSVYESGGRSVNRSVKRVLWPADALVGVRPLFDDKDGADSNATVGFELMRVGSDGKPRPATGVRATLVRERRDYHWNYGEDGGWKYDFTRRFEDVETRSVDLGANASKLSFQVEWGEYRLDVFDPQTKITTRYPFRAGWSWDDQNRGLDARPDKVKLALDKTAYKAGDTLEVTVTPPHEGPGLLMVETDRMVYVQAITAKAGSKFKIPVTDAWERHDVYVTALVFRGGSAPSKITPARAVGVAFVPMDRRERKVAVGLNVPKLMKPEQDLPVIVSAPQLAGKDAYVTVSAVDVGILNITRFPVPDAAAHFFAQRRLGVDSYDVYGRVIESFDGESAKIRFGGDMALQALPQARRPTARVQTVDLFAGPVKLDAQGIARIKLAVPDFNGTLRVSALVYSGGSYGNRDAETVVRAPVLAEASTPRVLAPGDKSNVTLDVQNFTGKPGEFKVKVEGIGPLSLDGGEHSLSLGVEAKKTLTFPVTAREGYTVAQVRVQVDGNGYKVDRRYDLPVRPAWPSVLRSRTRVLDEIGAIQLGSDFAEGLMPDSVSARMVVSALPPIPFASALQGALEYPYGCAEQTTSKGYAALELDEATAKMLGVKGIDAKQRRARMEGAFGRLAAMQIASGHFSMWGDGDYVNPGLTPYVVEFLLDARDAGFVVPETMLQKALKALGEDLLSGNASFYGYDRREHLKFAYQAHAGYVLARVNRAPLGTLRALYDNDRKQSLTGLPLVHLGLALSLQGDKARGAKAIKEGFGRDASQRPEYLGDYGSRLRDDALMIALVHEHKLSQPEFDARAVAMGRDLDARRNSGWLYLSTQEQVALARLGKALMADQGKQLSGRWTVAGASTDADPAKLIGRAFDFAQLASGVSFAPNGPTPLYASFEVAGVPRTPPAADGSKIEVTRKYYTTEGKEWSGGSLVEGEALIVQVAIKARSAMPDALLTDLLPAGLEIENFNLGDAKQWAGVVVDGIEISERSSAADVKHEEFRDDRYVAALKLDDGRTARVFYLVRAVTPGTYTVPPSLVEDMYRPELRGVGKASPASLTVRQP</sequence>
<dbReference type="Pfam" id="PF17972">
    <property type="entry name" value="bMG5"/>
    <property type="match status" value="1"/>
</dbReference>
<keyword evidence="3" id="KW-0472">Membrane</keyword>
<dbReference type="InterPro" id="IPR008930">
    <property type="entry name" value="Terpenoid_cyclase/PrenylTrfase"/>
</dbReference>